<dbReference type="InterPro" id="IPR051013">
    <property type="entry name" value="MBL_superfamily_lactonases"/>
</dbReference>
<dbReference type="SMART" id="SM00849">
    <property type="entry name" value="Lactamase_B"/>
    <property type="match status" value="1"/>
</dbReference>
<evidence type="ECO:0000313" key="7">
    <source>
        <dbReference type="Proteomes" id="UP000494122"/>
    </source>
</evidence>
<sequence>MPPMTLPSLRIGEFSITAISDGYLSAALESLSNIDPEDAARLQRDAGVSDTGAIHINGYLVRGRGRTLLIDAGAGGFKQWGGKLLANLALAGVQPGDVDTVLLTHAHPDHVGGLLDAAGREVFARAELVVHAREVAFWQDDGNLARASERARGNFQFARKVFDAYRARMRTFTGREVLPGIDAVPLPGHTAGHSGFRIESDGRSVLVWGDIVHFPQIQIARPDVSIAFDQDPTLAADTRSALLDIVSADGLLIAGMHLGEPGFARIARQGDGYRIAYET</sequence>
<feature type="domain" description="Metallo-beta-lactamase" evidence="5">
    <location>
        <begin position="55"/>
        <end position="257"/>
    </location>
</feature>
<dbReference type="RefSeq" id="WP_059272129.1">
    <property type="nucleotide sequence ID" value="NZ_CADILE010000007.1"/>
</dbReference>
<dbReference type="GO" id="GO:0046872">
    <property type="term" value="F:metal ion binding"/>
    <property type="evidence" value="ECO:0007669"/>
    <property type="project" value="UniProtKB-KW"/>
</dbReference>
<dbReference type="AlphaFoldDB" id="A0A2M9GWX1"/>
<keyword evidence="2" id="KW-0479">Metal-binding</keyword>
<proteinExistence type="inferred from homology"/>
<comment type="similarity">
    <text evidence="1">Belongs to the metallo-beta-lactamase superfamily.</text>
</comment>
<reference evidence="6 7" key="1">
    <citation type="submission" date="2020-04" db="EMBL/GenBank/DDBJ databases">
        <authorList>
            <person name="De Canck E."/>
        </authorList>
    </citation>
    <scope>NUCLEOTIDE SEQUENCE [LARGE SCALE GENOMIC DNA]</scope>
    <source>
        <strain evidence="6 7">LMG 3328</strain>
    </source>
</reference>
<dbReference type="Gene3D" id="3.60.15.10">
    <property type="entry name" value="Ribonuclease Z/Hydroxyacylglutathione hydrolase-like"/>
    <property type="match status" value="1"/>
</dbReference>
<dbReference type="GO" id="GO:0016787">
    <property type="term" value="F:hydrolase activity"/>
    <property type="evidence" value="ECO:0007669"/>
    <property type="project" value="UniProtKB-KW"/>
</dbReference>
<name>A0A2M9GWX1_9BURK</name>
<evidence type="ECO:0000256" key="2">
    <source>
        <dbReference type="ARBA" id="ARBA00022723"/>
    </source>
</evidence>
<gene>
    <name evidence="6" type="ORF">LMG3328_02753</name>
</gene>
<dbReference type="InterPro" id="IPR036866">
    <property type="entry name" value="RibonucZ/Hydroxyglut_hydro"/>
</dbReference>
<dbReference type="PANTHER" id="PTHR42978">
    <property type="entry name" value="QUORUM-QUENCHING LACTONASE YTNP-RELATED-RELATED"/>
    <property type="match status" value="1"/>
</dbReference>
<evidence type="ECO:0000256" key="3">
    <source>
        <dbReference type="ARBA" id="ARBA00022801"/>
    </source>
</evidence>
<dbReference type="PANTHER" id="PTHR42978:SF6">
    <property type="entry name" value="QUORUM-QUENCHING LACTONASE YTNP-RELATED"/>
    <property type="match status" value="1"/>
</dbReference>
<dbReference type="Pfam" id="PF00753">
    <property type="entry name" value="Lactamase_B"/>
    <property type="match status" value="1"/>
</dbReference>
<protein>
    <recommendedName>
        <fullName evidence="5">Metallo-beta-lactamase domain-containing protein</fullName>
    </recommendedName>
</protein>
<organism evidence="6 7">
    <name type="scientific">Achromobacter ruhlandii</name>
    <dbReference type="NCBI Taxonomy" id="72557"/>
    <lineage>
        <taxon>Bacteria</taxon>
        <taxon>Pseudomonadati</taxon>
        <taxon>Pseudomonadota</taxon>
        <taxon>Betaproteobacteria</taxon>
        <taxon>Burkholderiales</taxon>
        <taxon>Alcaligenaceae</taxon>
        <taxon>Achromobacter</taxon>
    </lineage>
</organism>
<evidence type="ECO:0000256" key="4">
    <source>
        <dbReference type="ARBA" id="ARBA00022833"/>
    </source>
</evidence>
<dbReference type="SUPFAM" id="SSF56281">
    <property type="entry name" value="Metallo-hydrolase/oxidoreductase"/>
    <property type="match status" value="1"/>
</dbReference>
<evidence type="ECO:0000313" key="6">
    <source>
        <dbReference type="EMBL" id="CAB3870351.1"/>
    </source>
</evidence>
<keyword evidence="4" id="KW-0862">Zinc</keyword>
<dbReference type="Proteomes" id="UP000494122">
    <property type="component" value="Unassembled WGS sequence"/>
</dbReference>
<dbReference type="EMBL" id="CADILE010000007">
    <property type="protein sequence ID" value="CAB3870351.1"/>
    <property type="molecule type" value="Genomic_DNA"/>
</dbReference>
<evidence type="ECO:0000256" key="1">
    <source>
        <dbReference type="ARBA" id="ARBA00007749"/>
    </source>
</evidence>
<accession>A0A2M9GWX1</accession>
<dbReference type="InterPro" id="IPR001279">
    <property type="entry name" value="Metallo-B-lactamas"/>
</dbReference>
<evidence type="ECO:0000259" key="5">
    <source>
        <dbReference type="SMART" id="SM00849"/>
    </source>
</evidence>
<dbReference type="CDD" id="cd07720">
    <property type="entry name" value="OPHC2-like_MBL-fold"/>
    <property type="match status" value="1"/>
</dbReference>
<keyword evidence="3" id="KW-0378">Hydrolase</keyword>